<gene>
    <name evidence="1" type="primary">g4711</name>
    <name evidence="1" type="ORF">NpPPO83_00004711</name>
</gene>
<keyword evidence="2" id="KW-1185">Reference proteome</keyword>
<protein>
    <submittedName>
        <fullName evidence="1">Uncharacterized protein LTHEOB_9405</fullName>
    </submittedName>
</protein>
<dbReference type="EMBL" id="BSXG01000026">
    <property type="protein sequence ID" value="GME26248.1"/>
    <property type="molecule type" value="Genomic_DNA"/>
</dbReference>
<reference evidence="1" key="1">
    <citation type="submission" date="2024-09" db="EMBL/GenBank/DDBJ databases">
        <title>Draft Genome Sequences of Neofusicoccum parvum.</title>
        <authorList>
            <person name="Ashida A."/>
            <person name="Camagna M."/>
            <person name="Tanaka A."/>
            <person name="Takemoto D."/>
        </authorList>
    </citation>
    <scope>NUCLEOTIDE SEQUENCE</scope>
    <source>
        <strain evidence="1">PPO83</strain>
    </source>
</reference>
<sequence>MRDKDPLNRLLTVLRDRRIPLARDDVQWAFESVKTQDDAAAWVDEYLHNNTLLTKEELELYEALCEKDERVKERTDLPEVQPIQDEDLRAAIESLETSTAAIDQQTKALEVQMDALLELRTQNAEPSNAVRRKLDDRKKKNVQEKGQLDFDILASIEYMTNRLHFLTTHATDLHAHTTALAEISAHFTAALPPPAAPRASPYKQAAAARARARAKSTAATPISLSAATQQLLRQLDISLPPATVAAACQALAQASLDCQNRLLAHVDSSQLAAVRSVGDAVGTGAVEVQEILEALFVNSAYATVAVTRPEVEEMLKAVEKGIGEKCLSVQGK</sequence>
<organism evidence="1 2">
    <name type="scientific">Neofusicoccum parvum</name>
    <dbReference type="NCBI Taxonomy" id="310453"/>
    <lineage>
        <taxon>Eukaryota</taxon>
        <taxon>Fungi</taxon>
        <taxon>Dikarya</taxon>
        <taxon>Ascomycota</taxon>
        <taxon>Pezizomycotina</taxon>
        <taxon>Dothideomycetes</taxon>
        <taxon>Dothideomycetes incertae sedis</taxon>
        <taxon>Botryosphaeriales</taxon>
        <taxon>Botryosphaeriaceae</taxon>
        <taxon>Neofusicoccum</taxon>
    </lineage>
</organism>
<evidence type="ECO:0000313" key="2">
    <source>
        <dbReference type="Proteomes" id="UP001165186"/>
    </source>
</evidence>
<proteinExistence type="predicted"/>
<evidence type="ECO:0000313" key="1">
    <source>
        <dbReference type="EMBL" id="GME26248.1"/>
    </source>
</evidence>
<dbReference type="Proteomes" id="UP001165186">
    <property type="component" value="Unassembled WGS sequence"/>
</dbReference>
<name>A0ACB5S0G1_9PEZI</name>
<accession>A0ACB5S0G1</accession>
<comment type="caution">
    <text evidence="1">The sequence shown here is derived from an EMBL/GenBank/DDBJ whole genome shotgun (WGS) entry which is preliminary data.</text>
</comment>